<dbReference type="OrthoDB" id="25921at2759"/>
<feature type="region of interest" description="Disordered" evidence="1">
    <location>
        <begin position="34"/>
        <end position="56"/>
    </location>
</feature>
<comment type="caution">
    <text evidence="2">The sequence shown here is derived from an EMBL/GenBank/DDBJ whole genome shotgun (WGS) entry which is preliminary data.</text>
</comment>
<dbReference type="AlphaFoldDB" id="A0A9W4IDY7"/>
<evidence type="ECO:0000256" key="1">
    <source>
        <dbReference type="SAM" id="MobiDB-lite"/>
    </source>
</evidence>
<organism evidence="2 3">
    <name type="scientific">Penicillium salamii</name>
    <dbReference type="NCBI Taxonomy" id="1612424"/>
    <lineage>
        <taxon>Eukaryota</taxon>
        <taxon>Fungi</taxon>
        <taxon>Dikarya</taxon>
        <taxon>Ascomycota</taxon>
        <taxon>Pezizomycotina</taxon>
        <taxon>Eurotiomycetes</taxon>
        <taxon>Eurotiomycetidae</taxon>
        <taxon>Eurotiales</taxon>
        <taxon>Aspergillaceae</taxon>
        <taxon>Penicillium</taxon>
    </lineage>
</organism>
<reference evidence="2" key="1">
    <citation type="submission" date="2021-07" db="EMBL/GenBank/DDBJ databases">
        <authorList>
            <person name="Branca A.L. A."/>
        </authorList>
    </citation>
    <scope>NUCLEOTIDE SEQUENCE</scope>
</reference>
<protein>
    <submittedName>
        <fullName evidence="2">Uncharacterized protein</fullName>
    </submittedName>
</protein>
<accession>A0A9W4IDY7</accession>
<dbReference type="Proteomes" id="UP001152592">
    <property type="component" value="Unassembled WGS sequence"/>
</dbReference>
<dbReference type="EMBL" id="CAJVPD010000043">
    <property type="protein sequence ID" value="CAG8263094.1"/>
    <property type="molecule type" value="Genomic_DNA"/>
</dbReference>
<evidence type="ECO:0000313" key="2">
    <source>
        <dbReference type="EMBL" id="CAG8263094.1"/>
    </source>
</evidence>
<gene>
    <name evidence="2" type="ORF">PSALAMII_LOCUS989</name>
</gene>
<evidence type="ECO:0000313" key="3">
    <source>
        <dbReference type="Proteomes" id="UP001152592"/>
    </source>
</evidence>
<proteinExistence type="predicted"/>
<name>A0A9W4IDY7_9EURO</name>
<sequence>MTFNPMIPTLSITTGNMPPLQDTSVARLHQGADSVLHPTLPPRTARNTCPKNKSESPRLLQLSEWHDGILDDELPPDCIQYTIEWKVMVNKKVISRDTEEDVALTPSAYWPMTLKCKLEKLLEGKASYKGRVRSDDTAIVVSVNDRSQRDLMKRFDHFYIDWTTVEKQLLRWGALFLRCKRLRLSITFKFVEDDRLCRIISGRVEKRGRSSVTKRMLNE</sequence>